<gene>
    <name evidence="12" type="primary">nuoA</name>
    <name evidence="14" type="ORF">SAMN04488038_112120</name>
</gene>
<dbReference type="InterPro" id="IPR023043">
    <property type="entry name" value="NAD(P)H_OxRDtase_bac/plastid"/>
</dbReference>
<feature type="transmembrane region" description="Helical" evidence="12">
    <location>
        <begin position="66"/>
        <end position="87"/>
    </location>
</feature>
<evidence type="ECO:0000256" key="4">
    <source>
        <dbReference type="ARBA" id="ARBA00022475"/>
    </source>
</evidence>
<evidence type="ECO:0000256" key="2">
    <source>
        <dbReference type="ARBA" id="ARBA00008472"/>
    </source>
</evidence>
<dbReference type="GO" id="GO:0005886">
    <property type="term" value="C:plasma membrane"/>
    <property type="evidence" value="ECO:0007669"/>
    <property type="project" value="UniProtKB-SubCell"/>
</dbReference>
<feature type="transmembrane region" description="Helical" evidence="12">
    <location>
        <begin position="12"/>
        <end position="35"/>
    </location>
</feature>
<dbReference type="PANTHER" id="PTHR11058">
    <property type="entry name" value="NADH-UBIQUINONE OXIDOREDUCTASE CHAIN 3"/>
    <property type="match status" value="1"/>
</dbReference>
<reference evidence="14 15" key="1">
    <citation type="submission" date="2016-10" db="EMBL/GenBank/DDBJ databases">
        <authorList>
            <person name="de Groot N.N."/>
        </authorList>
    </citation>
    <scope>NUCLEOTIDE SEQUENCE [LARGE SCALE GENOMIC DNA]</scope>
    <source>
        <strain evidence="14 15">DSM 25927</strain>
    </source>
</reference>
<dbReference type="InterPro" id="IPR000440">
    <property type="entry name" value="NADH_UbQ/plastoQ_OxRdtase_su3"/>
</dbReference>
<keyword evidence="8 12" id="KW-1133">Transmembrane helix</keyword>
<sequence length="147" mass="16473">MAPISAWTAEYWSLLIYVVAVLGIVLVMLGLSWVLGGRDWGRAKNEPFESGVVGQGGARLRLSAKFYLVAMFFVIFDVEALFLYAWAVSVRESGWAGFFEAVVFIFILGASLVYLWKIGALEWAPEERLRKARERRAQREAAAAAKH</sequence>
<dbReference type="EMBL" id="FOFS01000012">
    <property type="protein sequence ID" value="SEQ91504.1"/>
    <property type="molecule type" value="Genomic_DNA"/>
</dbReference>
<dbReference type="GO" id="GO:0008137">
    <property type="term" value="F:NADH dehydrogenase (ubiquinone) activity"/>
    <property type="evidence" value="ECO:0007669"/>
    <property type="project" value="InterPro"/>
</dbReference>
<evidence type="ECO:0000256" key="5">
    <source>
        <dbReference type="ARBA" id="ARBA00022692"/>
    </source>
</evidence>
<evidence type="ECO:0000256" key="1">
    <source>
        <dbReference type="ARBA" id="ARBA00004141"/>
    </source>
</evidence>
<dbReference type="GO" id="GO:0030964">
    <property type="term" value="C:NADH dehydrogenase complex"/>
    <property type="evidence" value="ECO:0007669"/>
    <property type="project" value="TreeGrafter"/>
</dbReference>
<evidence type="ECO:0000313" key="15">
    <source>
        <dbReference type="Proteomes" id="UP000199233"/>
    </source>
</evidence>
<name>A0A1H9JXJ5_9GAMM</name>
<dbReference type="Gene3D" id="1.20.58.1610">
    <property type="entry name" value="NADH:ubiquinone/plastoquinone oxidoreductase, chain 3"/>
    <property type="match status" value="1"/>
</dbReference>
<evidence type="ECO:0000256" key="9">
    <source>
        <dbReference type="ARBA" id="ARBA00023027"/>
    </source>
</evidence>
<evidence type="ECO:0000256" key="8">
    <source>
        <dbReference type="ARBA" id="ARBA00022989"/>
    </source>
</evidence>
<dbReference type="Proteomes" id="UP000199233">
    <property type="component" value="Unassembled WGS sequence"/>
</dbReference>
<keyword evidence="5 12" id="KW-0812">Transmembrane</keyword>
<comment type="catalytic activity">
    <reaction evidence="12 13">
        <text>a quinone + NADH + 5 H(+)(in) = a quinol + NAD(+) + 4 H(+)(out)</text>
        <dbReference type="Rhea" id="RHEA:57888"/>
        <dbReference type="ChEBI" id="CHEBI:15378"/>
        <dbReference type="ChEBI" id="CHEBI:24646"/>
        <dbReference type="ChEBI" id="CHEBI:57540"/>
        <dbReference type="ChEBI" id="CHEBI:57945"/>
        <dbReference type="ChEBI" id="CHEBI:132124"/>
    </reaction>
</comment>
<evidence type="ECO:0000256" key="10">
    <source>
        <dbReference type="ARBA" id="ARBA00023075"/>
    </source>
</evidence>
<evidence type="ECO:0000256" key="11">
    <source>
        <dbReference type="ARBA" id="ARBA00023136"/>
    </source>
</evidence>
<comment type="subcellular location">
    <subcellularLocation>
        <location evidence="12 13">Cell membrane</location>
        <topology evidence="12 13">Multi-pass membrane protein</topology>
    </subcellularLocation>
    <subcellularLocation>
        <location evidence="1">Membrane</location>
        <topology evidence="1">Multi-pass membrane protein</topology>
    </subcellularLocation>
</comment>
<evidence type="ECO:0000256" key="6">
    <source>
        <dbReference type="ARBA" id="ARBA00022719"/>
    </source>
</evidence>
<evidence type="ECO:0000256" key="3">
    <source>
        <dbReference type="ARBA" id="ARBA00022448"/>
    </source>
</evidence>
<dbReference type="PANTHER" id="PTHR11058:SF21">
    <property type="entry name" value="NADH-QUINONE OXIDOREDUCTASE SUBUNIT A"/>
    <property type="match status" value="1"/>
</dbReference>
<comment type="function">
    <text evidence="12">NDH-1 shuttles electrons from NADH, via FMN and iron-sulfur (Fe-S) centers, to quinones in the respiratory chain. The immediate electron acceptor for the enzyme in this species is believed to be ubiquinone. Couples the redox reaction to proton translocation (for every two electrons transferred, four hydrogen ions are translocated across the cytoplasmic membrane), and thus conserves the redox energy in a proton gradient.</text>
</comment>
<dbReference type="HAMAP" id="MF_01394">
    <property type="entry name" value="NDH1_NuoA"/>
    <property type="match status" value="1"/>
</dbReference>
<organism evidence="14 15">
    <name type="scientific">Solimonas aquatica</name>
    <dbReference type="NCBI Taxonomy" id="489703"/>
    <lineage>
        <taxon>Bacteria</taxon>
        <taxon>Pseudomonadati</taxon>
        <taxon>Pseudomonadota</taxon>
        <taxon>Gammaproteobacteria</taxon>
        <taxon>Nevskiales</taxon>
        <taxon>Nevskiaceae</taxon>
        <taxon>Solimonas</taxon>
    </lineage>
</organism>
<dbReference type="GO" id="GO:0048038">
    <property type="term" value="F:quinone binding"/>
    <property type="evidence" value="ECO:0007669"/>
    <property type="project" value="UniProtKB-KW"/>
</dbReference>
<dbReference type="STRING" id="489703.SAMN04488038_112120"/>
<keyword evidence="6 12" id="KW-0874">Quinone</keyword>
<keyword evidence="4 12" id="KW-1003">Cell membrane</keyword>
<dbReference type="AlphaFoldDB" id="A0A1H9JXJ5"/>
<evidence type="ECO:0000256" key="13">
    <source>
        <dbReference type="RuleBase" id="RU003639"/>
    </source>
</evidence>
<accession>A0A1H9JXJ5</accession>
<keyword evidence="11 12" id="KW-0472">Membrane</keyword>
<comment type="similarity">
    <text evidence="2 12 13">Belongs to the complex I subunit 3 family.</text>
</comment>
<evidence type="ECO:0000256" key="7">
    <source>
        <dbReference type="ARBA" id="ARBA00022967"/>
    </source>
</evidence>
<protein>
    <recommendedName>
        <fullName evidence="12">NADH-quinone oxidoreductase subunit A</fullName>
        <ecNumber evidence="12">7.1.1.-</ecNumber>
    </recommendedName>
    <alternativeName>
        <fullName evidence="12">NADH dehydrogenase I subunit A</fullName>
    </alternativeName>
    <alternativeName>
        <fullName evidence="12">NDH-1 subunit A</fullName>
    </alternativeName>
    <alternativeName>
        <fullName evidence="12">NUO1</fullName>
    </alternativeName>
</protein>
<dbReference type="GO" id="GO:0050136">
    <property type="term" value="F:NADH dehydrogenase (quinone) (non-electrogenic) activity"/>
    <property type="evidence" value="ECO:0007669"/>
    <property type="project" value="UniProtKB-UniRule"/>
</dbReference>
<evidence type="ECO:0000256" key="12">
    <source>
        <dbReference type="HAMAP-Rule" id="MF_01394"/>
    </source>
</evidence>
<feature type="transmembrane region" description="Helical" evidence="12">
    <location>
        <begin position="93"/>
        <end position="116"/>
    </location>
</feature>
<keyword evidence="10 12" id="KW-0830">Ubiquinone</keyword>
<dbReference type="EC" id="7.1.1.-" evidence="12"/>
<dbReference type="InterPro" id="IPR038430">
    <property type="entry name" value="NDAH_ubi_oxred_su3_sf"/>
</dbReference>
<proteinExistence type="inferred from homology"/>
<dbReference type="OrthoDB" id="9791970at2"/>
<keyword evidence="15" id="KW-1185">Reference proteome</keyword>
<keyword evidence="9 12" id="KW-0520">NAD</keyword>
<comment type="subunit">
    <text evidence="12">NDH-1 is composed of 14 different subunits. Subunits NuoA, H, J, K, L, M, N constitute the membrane sector of the complex.</text>
</comment>
<dbReference type="Pfam" id="PF00507">
    <property type="entry name" value="Oxidored_q4"/>
    <property type="match status" value="1"/>
</dbReference>
<keyword evidence="7 12" id="KW-1278">Translocase</keyword>
<evidence type="ECO:0000313" key="14">
    <source>
        <dbReference type="EMBL" id="SEQ91504.1"/>
    </source>
</evidence>
<keyword evidence="3 12" id="KW-0813">Transport</keyword>